<evidence type="ECO:0000313" key="10">
    <source>
        <dbReference type="Proteomes" id="UP000693946"/>
    </source>
</evidence>
<evidence type="ECO:0000313" key="9">
    <source>
        <dbReference type="EMBL" id="KAG7504144.1"/>
    </source>
</evidence>
<feature type="compositionally biased region" description="Low complexity" evidence="6">
    <location>
        <begin position="68"/>
        <end position="95"/>
    </location>
</feature>
<comment type="subcellular location">
    <subcellularLocation>
        <location evidence="1">Membrane</location>
        <topology evidence="1">Multi-pass membrane protein</topology>
    </subcellularLocation>
</comment>
<protein>
    <submittedName>
        <fullName evidence="9">Retinoic acid-induced protein 3-like</fullName>
    </submittedName>
</protein>
<feature type="compositionally biased region" description="Basic and acidic residues" evidence="6">
    <location>
        <begin position="405"/>
        <end position="429"/>
    </location>
</feature>
<dbReference type="InterPro" id="IPR051753">
    <property type="entry name" value="RA-inducible_GPCR3"/>
</dbReference>
<feature type="transmembrane region" description="Helical" evidence="7">
    <location>
        <begin position="200"/>
        <end position="227"/>
    </location>
</feature>
<evidence type="ECO:0000256" key="1">
    <source>
        <dbReference type="ARBA" id="ARBA00004141"/>
    </source>
</evidence>
<feature type="transmembrane region" description="Helical" evidence="7">
    <location>
        <begin position="121"/>
        <end position="151"/>
    </location>
</feature>
<feature type="transmembrane region" description="Helical" evidence="7">
    <location>
        <begin position="163"/>
        <end position="188"/>
    </location>
</feature>
<dbReference type="PANTHER" id="PTHR14511:SF7">
    <property type="entry name" value="RETINOIC ACID-INDUCED PROTEIN 3"/>
    <property type="match status" value="1"/>
</dbReference>
<comment type="caution">
    <text evidence="9">The sequence shown here is derived from an EMBL/GenBank/DDBJ whole genome shotgun (WGS) entry which is preliminary data.</text>
</comment>
<feature type="compositionally biased region" description="Basic and acidic residues" evidence="6">
    <location>
        <begin position="54"/>
        <end position="64"/>
    </location>
</feature>
<name>A0AAV6RH83_SOLSE</name>
<dbReference type="InterPro" id="IPR017978">
    <property type="entry name" value="GPCR_3_C"/>
</dbReference>
<keyword evidence="5 7" id="KW-0472">Membrane</keyword>
<accession>A0AAV6RH83</accession>
<feature type="transmembrane region" description="Helical" evidence="7">
    <location>
        <begin position="269"/>
        <end position="292"/>
    </location>
</feature>
<keyword evidence="10" id="KW-1185">Reference proteome</keyword>
<sequence length="467" mass="52000">MNSELQRDLRLSRTHLINCCRVRVQRRDRRCVTALGRRRYRNSFSHGGIVSTHVPEERRRETSGGERTGPTLPAANSSATSSTINIKTTSSPSSNETSLKGVRGCGNGLHPIYRYLCDRRAAWGIILETLASAGFLFSMGLLLGLLFWYIWLCASSKRQRSSIGGTVACTSLFLFATAGVFALTFSFIIRLTDQTCPTRIFLFSVLFSLAFSCLLARCLALLGFAAARGWGEPAVALGLFTVQVIISTQWLILVLVRDKRPCEYSQAEFAMLQIYVLCILMISFILSMHFLHRSCSTYSYSYTGPANVQGRVQASVVFLTLLLSVCIWVVWITMLTRGNPEKGRRPQWDDPVLSIALVANGWVLLMGHGLSQVSFLCRGEGKSKDAPLSFAGWTSPSADITGLESQKEGRENGSFENDSENRRGRRADPTLRSPYESGFSMTEIDTDKDYTIPRPQSTNYGEPYDEF</sequence>
<evidence type="ECO:0000256" key="7">
    <source>
        <dbReference type="SAM" id="Phobius"/>
    </source>
</evidence>
<reference evidence="9 10" key="1">
    <citation type="journal article" date="2021" name="Sci. Rep.">
        <title>Chromosome anchoring in Senegalese sole (Solea senegalensis) reveals sex-associated markers and genome rearrangements in flatfish.</title>
        <authorList>
            <person name="Guerrero-Cozar I."/>
            <person name="Gomez-Garrido J."/>
            <person name="Berbel C."/>
            <person name="Martinez-Blanch J.F."/>
            <person name="Alioto T."/>
            <person name="Claros M.G."/>
            <person name="Gagnaire P.A."/>
            <person name="Manchado M."/>
        </authorList>
    </citation>
    <scope>NUCLEOTIDE SEQUENCE [LARGE SCALE GENOMIC DNA]</scope>
    <source>
        <strain evidence="9">Sse05_10M</strain>
    </source>
</reference>
<keyword evidence="4 7" id="KW-1133">Transmembrane helix</keyword>
<dbReference type="GO" id="GO:0004930">
    <property type="term" value="F:G protein-coupled receptor activity"/>
    <property type="evidence" value="ECO:0007669"/>
    <property type="project" value="InterPro"/>
</dbReference>
<feature type="region of interest" description="Disordered" evidence="6">
    <location>
        <begin position="46"/>
        <end position="100"/>
    </location>
</feature>
<proteinExistence type="inferred from homology"/>
<evidence type="ECO:0000256" key="6">
    <source>
        <dbReference type="SAM" id="MobiDB-lite"/>
    </source>
</evidence>
<feature type="region of interest" description="Disordered" evidence="6">
    <location>
        <begin position="402"/>
        <end position="467"/>
    </location>
</feature>
<gene>
    <name evidence="9" type="ORF">JOB18_001423</name>
</gene>
<organism evidence="9 10">
    <name type="scientific">Solea senegalensis</name>
    <name type="common">Senegalese sole</name>
    <dbReference type="NCBI Taxonomy" id="28829"/>
    <lineage>
        <taxon>Eukaryota</taxon>
        <taxon>Metazoa</taxon>
        <taxon>Chordata</taxon>
        <taxon>Craniata</taxon>
        <taxon>Vertebrata</taxon>
        <taxon>Euteleostomi</taxon>
        <taxon>Actinopterygii</taxon>
        <taxon>Neopterygii</taxon>
        <taxon>Teleostei</taxon>
        <taxon>Neoteleostei</taxon>
        <taxon>Acanthomorphata</taxon>
        <taxon>Carangaria</taxon>
        <taxon>Pleuronectiformes</taxon>
        <taxon>Pleuronectoidei</taxon>
        <taxon>Soleidae</taxon>
        <taxon>Solea</taxon>
    </lineage>
</organism>
<feature type="transmembrane region" description="Helical" evidence="7">
    <location>
        <begin position="233"/>
        <end position="257"/>
    </location>
</feature>
<evidence type="ECO:0000256" key="5">
    <source>
        <dbReference type="ARBA" id="ARBA00023136"/>
    </source>
</evidence>
<evidence type="ECO:0000256" key="3">
    <source>
        <dbReference type="ARBA" id="ARBA00022692"/>
    </source>
</evidence>
<dbReference type="GO" id="GO:0043235">
    <property type="term" value="C:receptor complex"/>
    <property type="evidence" value="ECO:0007669"/>
    <property type="project" value="TreeGrafter"/>
</dbReference>
<comment type="similarity">
    <text evidence="2">Belongs to the G-protein coupled receptor 3 family.</text>
</comment>
<dbReference type="GO" id="GO:0005886">
    <property type="term" value="C:plasma membrane"/>
    <property type="evidence" value="ECO:0007669"/>
    <property type="project" value="TreeGrafter"/>
</dbReference>
<evidence type="ECO:0000259" key="8">
    <source>
        <dbReference type="Pfam" id="PF00003"/>
    </source>
</evidence>
<dbReference type="GO" id="GO:0030295">
    <property type="term" value="F:protein kinase activator activity"/>
    <property type="evidence" value="ECO:0007669"/>
    <property type="project" value="TreeGrafter"/>
</dbReference>
<keyword evidence="3 7" id="KW-0812">Transmembrane</keyword>
<evidence type="ECO:0000256" key="4">
    <source>
        <dbReference type="ARBA" id="ARBA00022989"/>
    </source>
</evidence>
<evidence type="ECO:0000256" key="2">
    <source>
        <dbReference type="ARBA" id="ARBA00007242"/>
    </source>
</evidence>
<feature type="domain" description="G-protein coupled receptors family 3 profile" evidence="8">
    <location>
        <begin position="119"/>
        <end position="367"/>
    </location>
</feature>
<feature type="transmembrane region" description="Helical" evidence="7">
    <location>
        <begin position="312"/>
        <end position="331"/>
    </location>
</feature>
<dbReference type="EMBL" id="JAGKHQ010000011">
    <property type="protein sequence ID" value="KAG7504144.1"/>
    <property type="molecule type" value="Genomic_DNA"/>
</dbReference>
<dbReference type="Pfam" id="PF00003">
    <property type="entry name" value="7tm_3"/>
    <property type="match status" value="1"/>
</dbReference>
<dbReference type="AlphaFoldDB" id="A0AAV6RH83"/>
<dbReference type="Proteomes" id="UP000693946">
    <property type="component" value="Linkage Group LG19"/>
</dbReference>
<dbReference type="PANTHER" id="PTHR14511">
    <property type="entry name" value="G PROTEIN COUPLED RECEPTOR, CLASS C, GROUP 5"/>
    <property type="match status" value="1"/>
</dbReference>
<dbReference type="GO" id="GO:0070062">
    <property type="term" value="C:extracellular exosome"/>
    <property type="evidence" value="ECO:0007669"/>
    <property type="project" value="TreeGrafter"/>
</dbReference>